<accession>A0A699SQ74</accession>
<dbReference type="GO" id="GO:0003964">
    <property type="term" value="F:RNA-directed DNA polymerase activity"/>
    <property type="evidence" value="ECO:0007669"/>
    <property type="project" value="UniProtKB-KW"/>
</dbReference>
<protein>
    <submittedName>
        <fullName evidence="2">Reverse transcriptase domain-containing protein</fullName>
    </submittedName>
</protein>
<dbReference type="EMBL" id="BKCJ011175285">
    <property type="protein sequence ID" value="GFC98953.1"/>
    <property type="molecule type" value="Genomic_DNA"/>
</dbReference>
<organism evidence="2">
    <name type="scientific">Tanacetum cinerariifolium</name>
    <name type="common">Dalmatian daisy</name>
    <name type="synonym">Chrysanthemum cinerariifolium</name>
    <dbReference type="NCBI Taxonomy" id="118510"/>
    <lineage>
        <taxon>Eukaryota</taxon>
        <taxon>Viridiplantae</taxon>
        <taxon>Streptophyta</taxon>
        <taxon>Embryophyta</taxon>
        <taxon>Tracheophyta</taxon>
        <taxon>Spermatophyta</taxon>
        <taxon>Magnoliopsida</taxon>
        <taxon>eudicotyledons</taxon>
        <taxon>Gunneridae</taxon>
        <taxon>Pentapetalae</taxon>
        <taxon>asterids</taxon>
        <taxon>campanulids</taxon>
        <taxon>Asterales</taxon>
        <taxon>Asteraceae</taxon>
        <taxon>Asteroideae</taxon>
        <taxon>Anthemideae</taxon>
        <taxon>Anthemidinae</taxon>
        <taxon>Tanacetum</taxon>
    </lineage>
</organism>
<feature type="region of interest" description="Disordered" evidence="1">
    <location>
        <begin position="1"/>
        <end position="30"/>
    </location>
</feature>
<evidence type="ECO:0000313" key="2">
    <source>
        <dbReference type="EMBL" id="GFC98953.1"/>
    </source>
</evidence>
<keyword evidence="2" id="KW-0808">Transferase</keyword>
<comment type="caution">
    <text evidence="2">The sequence shown here is derived from an EMBL/GenBank/DDBJ whole genome shotgun (WGS) entry which is preliminary data.</text>
</comment>
<evidence type="ECO:0000256" key="1">
    <source>
        <dbReference type="SAM" id="MobiDB-lite"/>
    </source>
</evidence>
<reference evidence="2" key="1">
    <citation type="journal article" date="2019" name="Sci. Rep.">
        <title>Draft genome of Tanacetum cinerariifolium, the natural source of mosquito coil.</title>
        <authorList>
            <person name="Yamashiro T."/>
            <person name="Shiraishi A."/>
            <person name="Satake H."/>
            <person name="Nakayama K."/>
        </authorList>
    </citation>
    <scope>NUCLEOTIDE SEQUENCE</scope>
</reference>
<sequence>MMIKEDENEDEYVFRRNEASRVEDQDKLGPKWEGPYRVTETYQNGSYKLKIMEGKE</sequence>
<name>A0A699SQ74_TANCI</name>
<gene>
    <name evidence="2" type="ORF">Tci_870923</name>
</gene>
<feature type="compositionally biased region" description="Basic and acidic residues" evidence="1">
    <location>
        <begin position="12"/>
        <end position="30"/>
    </location>
</feature>
<feature type="non-terminal residue" evidence="2">
    <location>
        <position position="56"/>
    </location>
</feature>
<keyword evidence="2" id="KW-0695">RNA-directed DNA polymerase</keyword>
<feature type="compositionally biased region" description="Acidic residues" evidence="1">
    <location>
        <begin position="1"/>
        <end position="11"/>
    </location>
</feature>
<keyword evidence="2" id="KW-0548">Nucleotidyltransferase</keyword>
<proteinExistence type="predicted"/>
<dbReference type="AlphaFoldDB" id="A0A699SQ74"/>